<dbReference type="PANTHER" id="PTHR45695:SF23">
    <property type="entry name" value="GALANIN-LIKE G-PROTEIN COUPLED RECEPTOR NPR-9"/>
    <property type="match status" value="1"/>
</dbReference>
<evidence type="ECO:0000256" key="6">
    <source>
        <dbReference type="ARBA" id="ARBA00023040"/>
    </source>
</evidence>
<dbReference type="Proteomes" id="UP001497497">
    <property type="component" value="Unassembled WGS sequence"/>
</dbReference>
<evidence type="ECO:0000256" key="4">
    <source>
        <dbReference type="ARBA" id="ARBA00022692"/>
    </source>
</evidence>
<keyword evidence="8" id="KW-1015">Disulfide bond</keyword>
<feature type="transmembrane region" description="Helical" evidence="12">
    <location>
        <begin position="245"/>
        <end position="264"/>
    </location>
</feature>
<protein>
    <recommendedName>
        <fullName evidence="13">G-protein coupled receptors family 1 profile domain-containing protein</fullName>
    </recommendedName>
</protein>
<comment type="similarity">
    <text evidence="2">Belongs to the G-protein coupled receptor 1 family.</text>
</comment>
<evidence type="ECO:0000259" key="13">
    <source>
        <dbReference type="PROSITE" id="PS50262"/>
    </source>
</evidence>
<evidence type="ECO:0000256" key="1">
    <source>
        <dbReference type="ARBA" id="ARBA00004651"/>
    </source>
</evidence>
<dbReference type="Gene3D" id="1.20.1070.10">
    <property type="entry name" value="Rhodopsin 7-helix transmembrane proteins"/>
    <property type="match status" value="1"/>
</dbReference>
<evidence type="ECO:0000313" key="14">
    <source>
        <dbReference type="EMBL" id="CAL1529232.1"/>
    </source>
</evidence>
<evidence type="ECO:0000256" key="5">
    <source>
        <dbReference type="ARBA" id="ARBA00022989"/>
    </source>
</evidence>
<organism evidence="14 15">
    <name type="scientific">Lymnaea stagnalis</name>
    <name type="common">Great pond snail</name>
    <name type="synonym">Helix stagnalis</name>
    <dbReference type="NCBI Taxonomy" id="6523"/>
    <lineage>
        <taxon>Eukaryota</taxon>
        <taxon>Metazoa</taxon>
        <taxon>Spiralia</taxon>
        <taxon>Lophotrochozoa</taxon>
        <taxon>Mollusca</taxon>
        <taxon>Gastropoda</taxon>
        <taxon>Heterobranchia</taxon>
        <taxon>Euthyneura</taxon>
        <taxon>Panpulmonata</taxon>
        <taxon>Hygrophila</taxon>
        <taxon>Lymnaeoidea</taxon>
        <taxon>Lymnaeidae</taxon>
        <taxon>Lymnaea</taxon>
    </lineage>
</organism>
<dbReference type="PRINTS" id="PR00237">
    <property type="entry name" value="GPCRRHODOPSN"/>
</dbReference>
<evidence type="ECO:0000256" key="11">
    <source>
        <dbReference type="ARBA" id="ARBA00023224"/>
    </source>
</evidence>
<dbReference type="GO" id="GO:0005886">
    <property type="term" value="C:plasma membrane"/>
    <property type="evidence" value="ECO:0007669"/>
    <property type="project" value="UniProtKB-SubCell"/>
</dbReference>
<sequence length="338" mass="38337">MSSLNTSMSDQDEMTMTFEDYVRIIVPTIFGVICVLGVFGNSLVIIVVLTDKHMRNTTNILILSLALADLLFLVCCVPFTAVNYAVNVWPFGNFGCKLTEYAMYVTAYASVYTLVIMTITRYIAVVMPLRSLTLLNTRNTLFAIFFIWIIILSGNSPIFLQFGEFLYVFQNETRSACLNLQELEDPVSGQVFFGFFFVIGYFIPLAVITLLYGRILIRLRCADVPGDCKQSRAENIRMKRSVTKMVVIVVIVFAVCWMPIQIRLFADRLGADNDSIIYTCILFASNCLAYVNSCVNPILYAFLSDSFRQSFKRLLCCKRSSQLYQTPRSRSITRSSQC</sequence>
<evidence type="ECO:0000256" key="9">
    <source>
        <dbReference type="ARBA" id="ARBA00023170"/>
    </source>
</evidence>
<keyword evidence="15" id="KW-1185">Reference proteome</keyword>
<feature type="transmembrane region" description="Helical" evidence="12">
    <location>
        <begin position="141"/>
        <end position="160"/>
    </location>
</feature>
<feature type="transmembrane region" description="Helical" evidence="12">
    <location>
        <begin position="24"/>
        <end position="48"/>
    </location>
</feature>
<dbReference type="SMART" id="SM01381">
    <property type="entry name" value="7TM_GPCR_Srsx"/>
    <property type="match status" value="1"/>
</dbReference>
<dbReference type="SUPFAM" id="SSF81321">
    <property type="entry name" value="Family A G protein-coupled receptor-like"/>
    <property type="match status" value="1"/>
</dbReference>
<dbReference type="EMBL" id="CAXITT010000044">
    <property type="protein sequence ID" value="CAL1529232.1"/>
    <property type="molecule type" value="Genomic_DNA"/>
</dbReference>
<name>A0AAV2H743_LYMST</name>
<keyword evidence="9" id="KW-0675">Receptor</keyword>
<keyword evidence="11" id="KW-0807">Transducer</keyword>
<keyword evidence="6" id="KW-0297">G-protein coupled receptor</keyword>
<keyword evidence="10" id="KW-0325">Glycoprotein</keyword>
<accession>A0AAV2H743</accession>
<feature type="domain" description="G-protein coupled receptors family 1 profile" evidence="13">
    <location>
        <begin position="40"/>
        <end position="300"/>
    </location>
</feature>
<dbReference type="GO" id="GO:0004983">
    <property type="term" value="F:neuropeptide Y receptor activity"/>
    <property type="evidence" value="ECO:0007669"/>
    <property type="project" value="InterPro"/>
</dbReference>
<dbReference type="InterPro" id="IPR017452">
    <property type="entry name" value="GPCR_Rhodpsn_7TM"/>
</dbReference>
<dbReference type="PANTHER" id="PTHR45695">
    <property type="entry name" value="LEUCOKININ RECEPTOR-RELATED"/>
    <property type="match status" value="1"/>
</dbReference>
<dbReference type="PRINTS" id="PR01012">
    <property type="entry name" value="NRPEPTIDEYR"/>
</dbReference>
<evidence type="ECO:0000256" key="10">
    <source>
        <dbReference type="ARBA" id="ARBA00023180"/>
    </source>
</evidence>
<dbReference type="PROSITE" id="PS50262">
    <property type="entry name" value="G_PROTEIN_RECEP_F1_2"/>
    <property type="match status" value="1"/>
</dbReference>
<keyword evidence="4 12" id="KW-0812">Transmembrane</keyword>
<feature type="transmembrane region" description="Helical" evidence="12">
    <location>
        <begin position="276"/>
        <end position="303"/>
    </location>
</feature>
<evidence type="ECO:0000256" key="8">
    <source>
        <dbReference type="ARBA" id="ARBA00023157"/>
    </source>
</evidence>
<keyword evidence="7 12" id="KW-0472">Membrane</keyword>
<evidence type="ECO:0000256" key="3">
    <source>
        <dbReference type="ARBA" id="ARBA00022475"/>
    </source>
</evidence>
<feature type="transmembrane region" description="Helical" evidence="12">
    <location>
        <begin position="101"/>
        <end position="129"/>
    </location>
</feature>
<gene>
    <name evidence="14" type="ORF">GSLYS_00003387001</name>
</gene>
<keyword evidence="3" id="KW-1003">Cell membrane</keyword>
<feature type="transmembrane region" description="Helical" evidence="12">
    <location>
        <begin position="191"/>
        <end position="212"/>
    </location>
</feature>
<comment type="caution">
    <text evidence="14">The sequence shown here is derived from an EMBL/GenBank/DDBJ whole genome shotgun (WGS) entry which is preliminary data.</text>
</comment>
<evidence type="ECO:0000256" key="7">
    <source>
        <dbReference type="ARBA" id="ARBA00023136"/>
    </source>
</evidence>
<comment type="subcellular location">
    <subcellularLocation>
        <location evidence="1">Cell membrane</location>
        <topology evidence="1">Multi-pass membrane protein</topology>
    </subcellularLocation>
</comment>
<reference evidence="14 15" key="1">
    <citation type="submission" date="2024-04" db="EMBL/GenBank/DDBJ databases">
        <authorList>
            <consortium name="Genoscope - CEA"/>
            <person name="William W."/>
        </authorList>
    </citation>
    <scope>NUCLEOTIDE SEQUENCE [LARGE SCALE GENOMIC DNA]</scope>
</reference>
<evidence type="ECO:0000256" key="12">
    <source>
        <dbReference type="SAM" id="Phobius"/>
    </source>
</evidence>
<dbReference type="Pfam" id="PF00001">
    <property type="entry name" value="7tm_1"/>
    <property type="match status" value="1"/>
</dbReference>
<keyword evidence="5 12" id="KW-1133">Transmembrane helix</keyword>
<dbReference type="InterPro" id="IPR000611">
    <property type="entry name" value="NPY_rcpt"/>
</dbReference>
<proteinExistence type="inferred from homology"/>
<dbReference type="InterPro" id="IPR000276">
    <property type="entry name" value="GPCR_Rhodpsn"/>
</dbReference>
<evidence type="ECO:0000313" key="15">
    <source>
        <dbReference type="Proteomes" id="UP001497497"/>
    </source>
</evidence>
<evidence type="ECO:0000256" key="2">
    <source>
        <dbReference type="ARBA" id="ARBA00010663"/>
    </source>
</evidence>
<feature type="transmembrane region" description="Helical" evidence="12">
    <location>
        <begin position="60"/>
        <end position="81"/>
    </location>
</feature>
<dbReference type="AlphaFoldDB" id="A0AAV2H743"/>